<dbReference type="InterPro" id="IPR021927">
    <property type="entry name" value="DUF3540"/>
</dbReference>
<dbReference type="STRING" id="448385.sce2721"/>
<dbReference type="EMBL" id="AM746676">
    <property type="protein sequence ID" value="CAN92880.1"/>
    <property type="molecule type" value="Genomic_DNA"/>
</dbReference>
<evidence type="ECO:0000313" key="1">
    <source>
        <dbReference type="EMBL" id="CAN92880.1"/>
    </source>
</evidence>
<dbReference type="RefSeq" id="WP_012235353.1">
    <property type="nucleotide sequence ID" value="NC_010162.1"/>
</dbReference>
<keyword evidence="2" id="KW-1185">Reference proteome</keyword>
<evidence type="ECO:0000313" key="2">
    <source>
        <dbReference type="Proteomes" id="UP000002139"/>
    </source>
</evidence>
<dbReference type="Pfam" id="PF12059">
    <property type="entry name" value="DUF3540"/>
    <property type="match status" value="1"/>
</dbReference>
<dbReference type="Proteomes" id="UP000002139">
    <property type="component" value="Chromosome"/>
</dbReference>
<reference evidence="1 2" key="1">
    <citation type="journal article" date="2007" name="Nat. Biotechnol.">
        <title>Complete genome sequence of the myxobacterium Sorangium cellulosum.</title>
        <authorList>
            <person name="Schneiker S."/>
            <person name="Perlova O."/>
            <person name="Kaiser O."/>
            <person name="Gerth K."/>
            <person name="Alici A."/>
            <person name="Altmeyer M.O."/>
            <person name="Bartels D."/>
            <person name="Bekel T."/>
            <person name="Beyer S."/>
            <person name="Bode E."/>
            <person name="Bode H.B."/>
            <person name="Bolten C.J."/>
            <person name="Choudhuri J.V."/>
            <person name="Doss S."/>
            <person name="Elnakady Y.A."/>
            <person name="Frank B."/>
            <person name="Gaigalat L."/>
            <person name="Goesmann A."/>
            <person name="Groeger C."/>
            <person name="Gross F."/>
            <person name="Jelsbak L."/>
            <person name="Jelsbak L."/>
            <person name="Kalinowski J."/>
            <person name="Kegler C."/>
            <person name="Knauber T."/>
            <person name="Konietzny S."/>
            <person name="Kopp M."/>
            <person name="Krause L."/>
            <person name="Krug D."/>
            <person name="Linke B."/>
            <person name="Mahmud T."/>
            <person name="Martinez-Arias R."/>
            <person name="McHardy A.C."/>
            <person name="Merai M."/>
            <person name="Meyer F."/>
            <person name="Mormann S."/>
            <person name="Munoz-Dorado J."/>
            <person name="Perez J."/>
            <person name="Pradella S."/>
            <person name="Rachid S."/>
            <person name="Raddatz G."/>
            <person name="Rosenau F."/>
            <person name="Rueckert C."/>
            <person name="Sasse F."/>
            <person name="Scharfe M."/>
            <person name="Schuster S.C."/>
            <person name="Suen G."/>
            <person name="Treuner-Lange A."/>
            <person name="Velicer G.J."/>
            <person name="Vorholter F.-J."/>
            <person name="Weissman K.J."/>
            <person name="Welch R.D."/>
            <person name="Wenzel S.C."/>
            <person name="Whitworth D.E."/>
            <person name="Wilhelm S."/>
            <person name="Wittmann C."/>
            <person name="Bloecker H."/>
            <person name="Puehler A."/>
            <person name="Mueller R."/>
        </authorList>
    </citation>
    <scope>NUCLEOTIDE SEQUENCE [LARGE SCALE GENOMIC DNA]</scope>
    <source>
        <strain evidence="2">So ce56</strain>
    </source>
</reference>
<dbReference type="BioCyc" id="SCEL448385:SCE_RS13945-MONOMER"/>
<proteinExistence type="predicted"/>
<organism evidence="1 2">
    <name type="scientific">Sorangium cellulosum (strain So ce56)</name>
    <name type="common">Polyangium cellulosum (strain So ce56)</name>
    <dbReference type="NCBI Taxonomy" id="448385"/>
    <lineage>
        <taxon>Bacteria</taxon>
        <taxon>Pseudomonadati</taxon>
        <taxon>Myxococcota</taxon>
        <taxon>Polyangia</taxon>
        <taxon>Polyangiales</taxon>
        <taxon>Polyangiaceae</taxon>
        <taxon>Sorangium</taxon>
    </lineage>
</organism>
<accession>A9GAL2</accession>
<gene>
    <name evidence="1" type="ordered locus">sce2721</name>
</gene>
<dbReference type="HOGENOM" id="CLU_102956_0_0_7"/>
<evidence type="ECO:0008006" key="3">
    <source>
        <dbReference type="Google" id="ProtNLM"/>
    </source>
</evidence>
<name>A9GAL2_SORC5</name>
<dbReference type="AlphaFoldDB" id="A9GAL2"/>
<dbReference type="KEGG" id="scl:sce2721"/>
<sequence length="180" mass="18779">MNPVAKRRIEPAAADFLGPAEVVEVQGDEVVVELRGGEPARAALALAAPYEPAAGDVLLVIGKDGEHYAIGVLRGSGKTALRVQGDLEVRAEGGAVRIVGDRGVELHAPELAIHAGKLQVIAGAAVQKFTSLYQRVSELLSVRAGQAHTVVDEGTVTQAKRASIVTEETVTINGREVHLG</sequence>
<protein>
    <recommendedName>
        <fullName evidence="3">DUF3540 domain-containing protein</fullName>
    </recommendedName>
</protein>
<dbReference type="OrthoDB" id="5505754at2"/>